<evidence type="ECO:0000256" key="1">
    <source>
        <dbReference type="SAM" id="MobiDB-lite"/>
    </source>
</evidence>
<evidence type="ECO:0000313" key="3">
    <source>
        <dbReference type="Proteomes" id="UP000807504"/>
    </source>
</evidence>
<dbReference type="AlphaFoldDB" id="A0A8T0ES70"/>
<proteinExistence type="predicted"/>
<feature type="region of interest" description="Disordered" evidence="1">
    <location>
        <begin position="61"/>
        <end position="81"/>
    </location>
</feature>
<reference evidence="2" key="2">
    <citation type="submission" date="2020-06" db="EMBL/GenBank/DDBJ databases">
        <authorList>
            <person name="Sheffer M."/>
        </authorList>
    </citation>
    <scope>NUCLEOTIDE SEQUENCE</scope>
</reference>
<feature type="region of interest" description="Disordered" evidence="1">
    <location>
        <begin position="588"/>
        <end position="607"/>
    </location>
</feature>
<feature type="region of interest" description="Disordered" evidence="1">
    <location>
        <begin position="180"/>
        <end position="251"/>
    </location>
</feature>
<name>A0A8T0ES70_ARGBR</name>
<gene>
    <name evidence="2" type="ORF">HNY73_015398</name>
</gene>
<feature type="compositionally biased region" description="Basic and acidic residues" evidence="1">
    <location>
        <begin position="61"/>
        <end position="78"/>
    </location>
</feature>
<dbReference type="Proteomes" id="UP000807504">
    <property type="component" value="Unassembled WGS sequence"/>
</dbReference>
<accession>A0A8T0ES70</accession>
<protein>
    <submittedName>
        <fullName evidence="2">Uncharacterized protein</fullName>
    </submittedName>
</protein>
<organism evidence="2 3">
    <name type="scientific">Argiope bruennichi</name>
    <name type="common">Wasp spider</name>
    <name type="synonym">Aranea bruennichi</name>
    <dbReference type="NCBI Taxonomy" id="94029"/>
    <lineage>
        <taxon>Eukaryota</taxon>
        <taxon>Metazoa</taxon>
        <taxon>Ecdysozoa</taxon>
        <taxon>Arthropoda</taxon>
        <taxon>Chelicerata</taxon>
        <taxon>Arachnida</taxon>
        <taxon>Araneae</taxon>
        <taxon>Araneomorphae</taxon>
        <taxon>Entelegynae</taxon>
        <taxon>Araneoidea</taxon>
        <taxon>Araneidae</taxon>
        <taxon>Argiope</taxon>
    </lineage>
</organism>
<comment type="caution">
    <text evidence="2">The sequence shown here is derived from an EMBL/GenBank/DDBJ whole genome shotgun (WGS) entry which is preliminary data.</text>
</comment>
<sequence length="667" mass="72899">MSLLKAFVCQVILLGTYKLFLEHIFDDYLIPDELTRNCFVGFVCLLCFGIQLYTEKVEDQTGHAEPSKAKSDRRKTSDTPDTFSEFLDARTAHMMRTLDQAMQQMSQMPMSDGYVQNVIFAAAGPEAAVIEQAFVKQPDVVVVEEIHVTKLDDAIYANDKSDIFATEPIVIPVKVEEIEEKQNVSNETEEEKQEKVEEETETKSDVCEEEEEDVYTDKAADEDFDEAEEDLKATSNSREAASTKKCESAEISATRETIGSNTASQGMVTKTQTTSQEIGGISFSTAKDQITDSKEKISAIPKFDTVKAPPVTNAGIFSQFSTNMHDSTPSVKANETKVFASNVQTSYKQETTTISASNGLSETIVCEESDEDEIEIDQFETKQSVKEAESLVSTKLVPEPVTDIAVESECLISNGENISSTQDLEITNLKTDESETEITDESEAEIVNGTVETTNLKTDESEAEIVNGTVETTNLKTDESEAEIVNGTVETTNLKTDESEAEIVNGAVETTNLKTDESEAEIVNGTFETTNLKTDESEAEIVNGTVEDSLNNNIDSISLSKIEETESKTSVKDENKIGNRQEISLVSEPGESTKDTTESLPSTEEVKKTSSVLTKAINAAEITNKNNAETPTLVKSAVSSTISKIKASGDVCVAPVTIDISFIYACH</sequence>
<keyword evidence="3" id="KW-1185">Reference proteome</keyword>
<evidence type="ECO:0000313" key="2">
    <source>
        <dbReference type="EMBL" id="KAF8778700.1"/>
    </source>
</evidence>
<feature type="compositionally biased region" description="Acidic residues" evidence="1">
    <location>
        <begin position="187"/>
        <end position="200"/>
    </location>
</feature>
<dbReference type="EMBL" id="JABXBU010002072">
    <property type="protein sequence ID" value="KAF8778700.1"/>
    <property type="molecule type" value="Genomic_DNA"/>
</dbReference>
<reference evidence="2" key="1">
    <citation type="journal article" date="2020" name="bioRxiv">
        <title>Chromosome-level reference genome of the European wasp spider Argiope bruennichi: a resource for studies on range expansion and evolutionary adaptation.</title>
        <authorList>
            <person name="Sheffer M.M."/>
            <person name="Hoppe A."/>
            <person name="Krehenwinkel H."/>
            <person name="Uhl G."/>
            <person name="Kuss A.W."/>
            <person name="Jensen L."/>
            <person name="Jensen C."/>
            <person name="Gillespie R.G."/>
            <person name="Hoff K.J."/>
            <person name="Prost S."/>
        </authorList>
    </citation>
    <scope>NUCLEOTIDE SEQUENCE</scope>
</reference>